<gene>
    <name evidence="1" type="ORF">ACFO3J_12710</name>
</gene>
<dbReference type="Proteomes" id="UP001595765">
    <property type="component" value="Unassembled WGS sequence"/>
</dbReference>
<name>A0ABV8HK18_9ACTN</name>
<protein>
    <submittedName>
        <fullName evidence="1">Uncharacterized protein</fullName>
    </submittedName>
</protein>
<dbReference type="EMBL" id="JBHSBB010000010">
    <property type="protein sequence ID" value="MFC4032340.1"/>
    <property type="molecule type" value="Genomic_DNA"/>
</dbReference>
<evidence type="ECO:0000313" key="2">
    <source>
        <dbReference type="Proteomes" id="UP001595765"/>
    </source>
</evidence>
<comment type="caution">
    <text evidence="1">The sequence shown here is derived from an EMBL/GenBank/DDBJ whole genome shotgun (WGS) entry which is preliminary data.</text>
</comment>
<organism evidence="1 2">
    <name type="scientific">Streptomyces polygonati</name>
    <dbReference type="NCBI Taxonomy" id="1617087"/>
    <lineage>
        <taxon>Bacteria</taxon>
        <taxon>Bacillati</taxon>
        <taxon>Actinomycetota</taxon>
        <taxon>Actinomycetes</taxon>
        <taxon>Kitasatosporales</taxon>
        <taxon>Streptomycetaceae</taxon>
        <taxon>Streptomyces</taxon>
    </lineage>
</organism>
<sequence length="104" mass="11744">MYEISEEGMTLQVELGEDAPDEVENADGWIVLPGGERWSVTFLTYLELGRILDRWQATGECLNGSYFACPDLVLTRRPGVREMLAAVREMVANGDHEISLRRVE</sequence>
<keyword evidence="2" id="KW-1185">Reference proteome</keyword>
<dbReference type="RefSeq" id="WP_386429226.1">
    <property type="nucleotide sequence ID" value="NZ_JBHSBB010000010.1"/>
</dbReference>
<reference evidence="2" key="1">
    <citation type="journal article" date="2019" name="Int. J. Syst. Evol. Microbiol.">
        <title>The Global Catalogue of Microorganisms (GCM) 10K type strain sequencing project: providing services to taxonomists for standard genome sequencing and annotation.</title>
        <authorList>
            <consortium name="The Broad Institute Genomics Platform"/>
            <consortium name="The Broad Institute Genome Sequencing Center for Infectious Disease"/>
            <person name="Wu L."/>
            <person name="Ma J."/>
        </authorList>
    </citation>
    <scope>NUCLEOTIDE SEQUENCE [LARGE SCALE GENOMIC DNA]</scope>
    <source>
        <strain evidence="2">CGMCC 4.7237</strain>
    </source>
</reference>
<evidence type="ECO:0000313" key="1">
    <source>
        <dbReference type="EMBL" id="MFC4032340.1"/>
    </source>
</evidence>
<accession>A0ABV8HK18</accession>
<proteinExistence type="predicted"/>